<feature type="transmembrane region" description="Helical" evidence="8">
    <location>
        <begin position="85"/>
        <end position="103"/>
    </location>
</feature>
<dbReference type="GO" id="GO:0016763">
    <property type="term" value="F:pentosyltransferase activity"/>
    <property type="evidence" value="ECO:0007669"/>
    <property type="project" value="TreeGrafter"/>
</dbReference>
<protein>
    <recommendedName>
        <fullName evidence="9">Glycosyltransferase RgtA/B/C/D-like domain-containing protein</fullName>
    </recommendedName>
</protein>
<feature type="transmembrane region" description="Helical" evidence="8">
    <location>
        <begin position="110"/>
        <end position="127"/>
    </location>
</feature>
<evidence type="ECO:0000256" key="8">
    <source>
        <dbReference type="SAM" id="Phobius"/>
    </source>
</evidence>
<name>A0A1G1VDS4_9BACT</name>
<dbReference type="GO" id="GO:0009103">
    <property type="term" value="P:lipopolysaccharide biosynthetic process"/>
    <property type="evidence" value="ECO:0007669"/>
    <property type="project" value="UniProtKB-ARBA"/>
</dbReference>
<dbReference type="InterPro" id="IPR050297">
    <property type="entry name" value="LipidA_mod_glycosyltrf_83"/>
</dbReference>
<feature type="transmembrane region" description="Helical" evidence="8">
    <location>
        <begin position="334"/>
        <end position="355"/>
    </location>
</feature>
<feature type="transmembrane region" description="Helical" evidence="8">
    <location>
        <begin position="273"/>
        <end position="298"/>
    </location>
</feature>
<feature type="transmembrane region" description="Helical" evidence="8">
    <location>
        <begin position="161"/>
        <end position="178"/>
    </location>
</feature>
<evidence type="ECO:0000256" key="3">
    <source>
        <dbReference type="ARBA" id="ARBA00022676"/>
    </source>
</evidence>
<evidence type="ECO:0000256" key="5">
    <source>
        <dbReference type="ARBA" id="ARBA00022692"/>
    </source>
</evidence>
<evidence type="ECO:0000256" key="2">
    <source>
        <dbReference type="ARBA" id="ARBA00022475"/>
    </source>
</evidence>
<evidence type="ECO:0000256" key="4">
    <source>
        <dbReference type="ARBA" id="ARBA00022679"/>
    </source>
</evidence>
<dbReference type="GO" id="GO:0005886">
    <property type="term" value="C:plasma membrane"/>
    <property type="evidence" value="ECO:0007669"/>
    <property type="project" value="UniProtKB-SubCell"/>
</dbReference>
<dbReference type="Proteomes" id="UP000178659">
    <property type="component" value="Unassembled WGS sequence"/>
</dbReference>
<sequence length="488" mass="56099">MTKIVALIKNQYLILLIIVLLAFAARLYKIDNPIADWHSWRQADTASVTRIYLDQGIDLLYPRYYDISFLQTGKPNPNGWRFVEFPVYNALHTLLVSTVGIFSIEKWGRLLSVIFSLVSTVLVFSLSKRFLGVKGGILSAMIFAFMPFNIYFSRVILPEPAAVMFGLAALYFFVRWFDNSKPKALLLSGVFFALALLVKPYVAFYGIPMLWLAADKHKWDFAKLVKDKNLWLFVSVALLPLFAWRVWISQYPEGVPFYKWVFNSDGIRFKPSYWHWIFGQRLGILMLGRWGIVAFAAGILSKSKENEHRFPLMFILGALSYVSIIATANVRHDYYQTLVIPAVAIVVARGILYLWETKDFIQPFTKIFVIVTIIAGLYFSWLPVKEFYKINHPEIIRAGEALDKIAPKNAFVLASYNGDTAFLYQTKRSGWPYQTNSIEELIAKGADYYVSVNLGDPQVQDAMRKFEIPVQTDEYVIVDLNRKRMPKN</sequence>
<feature type="transmembrane region" description="Helical" evidence="8">
    <location>
        <begin position="310"/>
        <end position="328"/>
    </location>
</feature>
<reference evidence="10 11" key="1">
    <citation type="journal article" date="2016" name="Nat. Commun.">
        <title>Thousands of microbial genomes shed light on interconnected biogeochemical processes in an aquifer system.</title>
        <authorList>
            <person name="Anantharaman K."/>
            <person name="Brown C.T."/>
            <person name="Hug L.A."/>
            <person name="Sharon I."/>
            <person name="Castelle C.J."/>
            <person name="Probst A.J."/>
            <person name="Thomas B.C."/>
            <person name="Singh A."/>
            <person name="Wilkins M.J."/>
            <person name="Karaoz U."/>
            <person name="Brodie E.L."/>
            <person name="Williams K.H."/>
            <person name="Hubbard S.S."/>
            <person name="Banfield J.F."/>
        </authorList>
    </citation>
    <scope>NUCLEOTIDE SEQUENCE [LARGE SCALE GENOMIC DNA]</scope>
</reference>
<organism evidence="10 11">
    <name type="scientific">Candidatus Blackburnbacteria bacterium RIFCSPLOWO2_01_FULL_40_20</name>
    <dbReference type="NCBI Taxonomy" id="1797519"/>
    <lineage>
        <taxon>Bacteria</taxon>
        <taxon>Candidatus Blackburniibacteriota</taxon>
    </lineage>
</organism>
<keyword evidence="3" id="KW-0328">Glycosyltransferase</keyword>
<dbReference type="PANTHER" id="PTHR33908">
    <property type="entry name" value="MANNOSYLTRANSFERASE YKCB-RELATED"/>
    <property type="match status" value="1"/>
</dbReference>
<evidence type="ECO:0000256" key="7">
    <source>
        <dbReference type="ARBA" id="ARBA00023136"/>
    </source>
</evidence>
<dbReference type="Pfam" id="PF13231">
    <property type="entry name" value="PMT_2"/>
    <property type="match status" value="1"/>
</dbReference>
<dbReference type="AlphaFoldDB" id="A0A1G1VDS4"/>
<evidence type="ECO:0000256" key="6">
    <source>
        <dbReference type="ARBA" id="ARBA00022989"/>
    </source>
</evidence>
<evidence type="ECO:0000313" key="11">
    <source>
        <dbReference type="Proteomes" id="UP000178659"/>
    </source>
</evidence>
<dbReference type="PANTHER" id="PTHR33908:SF11">
    <property type="entry name" value="MEMBRANE PROTEIN"/>
    <property type="match status" value="1"/>
</dbReference>
<feature type="domain" description="Glycosyltransferase RgtA/B/C/D-like" evidence="9">
    <location>
        <begin position="108"/>
        <end position="247"/>
    </location>
</feature>
<keyword evidence="7 8" id="KW-0472">Membrane</keyword>
<dbReference type="InterPro" id="IPR038731">
    <property type="entry name" value="RgtA/B/C-like"/>
</dbReference>
<dbReference type="EMBL" id="MHCC01000013">
    <property type="protein sequence ID" value="OGY13588.1"/>
    <property type="molecule type" value="Genomic_DNA"/>
</dbReference>
<evidence type="ECO:0000256" key="1">
    <source>
        <dbReference type="ARBA" id="ARBA00004651"/>
    </source>
</evidence>
<feature type="transmembrane region" description="Helical" evidence="8">
    <location>
        <begin position="184"/>
        <end position="208"/>
    </location>
</feature>
<proteinExistence type="predicted"/>
<accession>A0A1G1VDS4</accession>
<keyword evidence="2" id="KW-1003">Cell membrane</keyword>
<comment type="caution">
    <text evidence="10">The sequence shown here is derived from an EMBL/GenBank/DDBJ whole genome shotgun (WGS) entry which is preliminary data.</text>
</comment>
<evidence type="ECO:0000313" key="10">
    <source>
        <dbReference type="EMBL" id="OGY13588.1"/>
    </source>
</evidence>
<feature type="transmembrane region" description="Helical" evidence="8">
    <location>
        <begin position="367"/>
        <end position="384"/>
    </location>
</feature>
<gene>
    <name evidence="10" type="ORF">A3A77_04335</name>
</gene>
<comment type="subcellular location">
    <subcellularLocation>
        <location evidence="1">Cell membrane</location>
        <topology evidence="1">Multi-pass membrane protein</topology>
    </subcellularLocation>
</comment>
<evidence type="ECO:0000259" key="9">
    <source>
        <dbReference type="Pfam" id="PF13231"/>
    </source>
</evidence>
<keyword evidence="4" id="KW-0808">Transferase</keyword>
<feature type="transmembrane region" description="Helical" evidence="8">
    <location>
        <begin position="12"/>
        <end position="30"/>
    </location>
</feature>
<keyword evidence="6 8" id="KW-1133">Transmembrane helix</keyword>
<keyword evidence="5 8" id="KW-0812">Transmembrane</keyword>
<feature type="transmembrane region" description="Helical" evidence="8">
    <location>
        <begin position="229"/>
        <end position="248"/>
    </location>
</feature>